<name>A0A6A5W3G8_9PLEO</name>
<feature type="transmembrane region" description="Helical" evidence="7">
    <location>
        <begin position="259"/>
        <end position="282"/>
    </location>
</feature>
<dbReference type="PANTHER" id="PTHR33048:SF47">
    <property type="entry name" value="INTEGRAL MEMBRANE PROTEIN-RELATED"/>
    <property type="match status" value="1"/>
</dbReference>
<sequence>MSSGTIQPMIMPPGSFDDRGPGLRNLVIVIVCIMILSVVLRFWSRALVKTGVGSTSRFWWDDWLALLALPLLSTGGALLLDMIRLGMGRHTWDIPPENIVPLVKRLFALFYCYHAGLVVAKASCLLFYTRLLGSPASSTWLARGIHVTHMLNFGAWMGTVYLVTYNSNPTALTAPGYRPGTMTMWLSTAIPSVVIDLILLVLPLPTVWALNIKRSRKVAVIGIFICGYCVVVVSLGRLITIVKLRDLRDDFTYVSVPSVYWGAAEGPMTLLCVCIPSMLTLWRRVITVTKRRLSRNSSSNNSYLPNDQEITSPTEQPKFRARSAFDVEMDAFRGDGNYANNSLLDSESMILSPSAAHHSYAVNVPKPANAMFPYNESCDTGIWVQNEIDISRSTT</sequence>
<dbReference type="GO" id="GO:0016020">
    <property type="term" value="C:membrane"/>
    <property type="evidence" value="ECO:0007669"/>
    <property type="project" value="UniProtKB-SubCell"/>
</dbReference>
<feature type="transmembrane region" description="Helical" evidence="7">
    <location>
        <begin position="106"/>
        <end position="128"/>
    </location>
</feature>
<feature type="transmembrane region" description="Helical" evidence="7">
    <location>
        <begin position="23"/>
        <end position="43"/>
    </location>
</feature>
<gene>
    <name evidence="9" type="ORF">P154DRAFT_539418</name>
</gene>
<dbReference type="OrthoDB" id="3934549at2759"/>
<keyword evidence="3 7" id="KW-1133">Transmembrane helix</keyword>
<comment type="subcellular location">
    <subcellularLocation>
        <location evidence="1">Membrane</location>
        <topology evidence="1">Multi-pass membrane protein</topology>
    </subcellularLocation>
</comment>
<evidence type="ECO:0000256" key="2">
    <source>
        <dbReference type="ARBA" id="ARBA00022692"/>
    </source>
</evidence>
<dbReference type="InterPro" id="IPR049326">
    <property type="entry name" value="Rhodopsin_dom_fungi"/>
</dbReference>
<feature type="domain" description="Rhodopsin" evidence="8">
    <location>
        <begin position="40"/>
        <end position="283"/>
    </location>
</feature>
<comment type="similarity">
    <text evidence="5">Belongs to the SAT4 family.</text>
</comment>
<proteinExistence type="inferred from homology"/>
<dbReference type="Pfam" id="PF20684">
    <property type="entry name" value="Fung_rhodopsin"/>
    <property type="match status" value="1"/>
</dbReference>
<dbReference type="PANTHER" id="PTHR33048">
    <property type="entry name" value="PTH11-LIKE INTEGRAL MEMBRANE PROTEIN (AFU_ORTHOLOGUE AFUA_5G11245)"/>
    <property type="match status" value="1"/>
</dbReference>
<evidence type="ECO:0000313" key="10">
    <source>
        <dbReference type="Proteomes" id="UP000799779"/>
    </source>
</evidence>
<evidence type="ECO:0000256" key="6">
    <source>
        <dbReference type="SAM" id="MobiDB-lite"/>
    </source>
</evidence>
<evidence type="ECO:0000256" key="5">
    <source>
        <dbReference type="ARBA" id="ARBA00038359"/>
    </source>
</evidence>
<evidence type="ECO:0000256" key="7">
    <source>
        <dbReference type="SAM" id="Phobius"/>
    </source>
</evidence>
<keyword evidence="10" id="KW-1185">Reference proteome</keyword>
<dbReference type="EMBL" id="ML977654">
    <property type="protein sequence ID" value="KAF1994671.1"/>
    <property type="molecule type" value="Genomic_DNA"/>
</dbReference>
<organism evidence="9 10">
    <name type="scientific">Amniculicola lignicola CBS 123094</name>
    <dbReference type="NCBI Taxonomy" id="1392246"/>
    <lineage>
        <taxon>Eukaryota</taxon>
        <taxon>Fungi</taxon>
        <taxon>Dikarya</taxon>
        <taxon>Ascomycota</taxon>
        <taxon>Pezizomycotina</taxon>
        <taxon>Dothideomycetes</taxon>
        <taxon>Pleosporomycetidae</taxon>
        <taxon>Pleosporales</taxon>
        <taxon>Amniculicolaceae</taxon>
        <taxon>Amniculicola</taxon>
    </lineage>
</organism>
<dbReference type="AlphaFoldDB" id="A0A6A5W3G8"/>
<dbReference type="Proteomes" id="UP000799779">
    <property type="component" value="Unassembled WGS sequence"/>
</dbReference>
<feature type="compositionally biased region" description="Polar residues" evidence="6">
    <location>
        <begin position="303"/>
        <end position="315"/>
    </location>
</feature>
<feature type="transmembrane region" description="Helical" evidence="7">
    <location>
        <begin position="63"/>
        <end position="86"/>
    </location>
</feature>
<evidence type="ECO:0000313" key="9">
    <source>
        <dbReference type="EMBL" id="KAF1994671.1"/>
    </source>
</evidence>
<feature type="region of interest" description="Disordered" evidence="6">
    <location>
        <begin position="296"/>
        <end position="315"/>
    </location>
</feature>
<evidence type="ECO:0000256" key="4">
    <source>
        <dbReference type="ARBA" id="ARBA00023136"/>
    </source>
</evidence>
<accession>A0A6A5W3G8</accession>
<feature type="transmembrane region" description="Helical" evidence="7">
    <location>
        <begin position="184"/>
        <end position="206"/>
    </location>
</feature>
<protein>
    <recommendedName>
        <fullName evidence="8">Rhodopsin domain-containing protein</fullName>
    </recommendedName>
</protein>
<keyword evidence="4 7" id="KW-0472">Membrane</keyword>
<evidence type="ECO:0000256" key="3">
    <source>
        <dbReference type="ARBA" id="ARBA00022989"/>
    </source>
</evidence>
<feature type="transmembrane region" description="Helical" evidence="7">
    <location>
        <begin position="140"/>
        <end position="164"/>
    </location>
</feature>
<keyword evidence="2 7" id="KW-0812">Transmembrane</keyword>
<evidence type="ECO:0000256" key="1">
    <source>
        <dbReference type="ARBA" id="ARBA00004141"/>
    </source>
</evidence>
<feature type="transmembrane region" description="Helical" evidence="7">
    <location>
        <begin position="218"/>
        <end position="239"/>
    </location>
</feature>
<evidence type="ECO:0000259" key="8">
    <source>
        <dbReference type="Pfam" id="PF20684"/>
    </source>
</evidence>
<reference evidence="9" key="1">
    <citation type="journal article" date="2020" name="Stud. Mycol.">
        <title>101 Dothideomycetes genomes: a test case for predicting lifestyles and emergence of pathogens.</title>
        <authorList>
            <person name="Haridas S."/>
            <person name="Albert R."/>
            <person name="Binder M."/>
            <person name="Bloem J."/>
            <person name="Labutti K."/>
            <person name="Salamov A."/>
            <person name="Andreopoulos B."/>
            <person name="Baker S."/>
            <person name="Barry K."/>
            <person name="Bills G."/>
            <person name="Bluhm B."/>
            <person name="Cannon C."/>
            <person name="Castanera R."/>
            <person name="Culley D."/>
            <person name="Daum C."/>
            <person name="Ezra D."/>
            <person name="Gonzalez J."/>
            <person name="Henrissat B."/>
            <person name="Kuo A."/>
            <person name="Liang C."/>
            <person name="Lipzen A."/>
            <person name="Lutzoni F."/>
            <person name="Magnuson J."/>
            <person name="Mondo S."/>
            <person name="Nolan M."/>
            <person name="Ohm R."/>
            <person name="Pangilinan J."/>
            <person name="Park H.-J."/>
            <person name="Ramirez L."/>
            <person name="Alfaro M."/>
            <person name="Sun H."/>
            <person name="Tritt A."/>
            <person name="Yoshinaga Y."/>
            <person name="Zwiers L.-H."/>
            <person name="Turgeon B."/>
            <person name="Goodwin S."/>
            <person name="Spatafora J."/>
            <person name="Crous P."/>
            <person name="Grigoriev I."/>
        </authorList>
    </citation>
    <scope>NUCLEOTIDE SEQUENCE</scope>
    <source>
        <strain evidence="9">CBS 123094</strain>
    </source>
</reference>
<dbReference type="InterPro" id="IPR052337">
    <property type="entry name" value="SAT4-like"/>
</dbReference>